<dbReference type="GO" id="GO:0042393">
    <property type="term" value="F:histone binding"/>
    <property type="evidence" value="ECO:0007669"/>
    <property type="project" value="TreeGrafter"/>
</dbReference>
<comment type="subcellular location">
    <subcellularLocation>
        <location evidence="1">Nucleus</location>
    </subcellularLocation>
</comment>
<dbReference type="PANTHER" id="PTHR47025:SF27">
    <property type="entry name" value="PHD-TYPE DOMAIN-CONTAINING PROTEIN"/>
    <property type="match status" value="1"/>
</dbReference>
<evidence type="ECO:0000256" key="3">
    <source>
        <dbReference type="SAM" id="MobiDB-lite"/>
    </source>
</evidence>
<protein>
    <recommendedName>
        <fullName evidence="4">Tify domain-containing protein</fullName>
    </recommendedName>
</protein>
<dbReference type="Proteomes" id="UP000015453">
    <property type="component" value="Unassembled WGS sequence"/>
</dbReference>
<feature type="non-terminal residue" evidence="5">
    <location>
        <position position="355"/>
    </location>
</feature>
<organism evidence="5 6">
    <name type="scientific">Genlisea aurea</name>
    <dbReference type="NCBI Taxonomy" id="192259"/>
    <lineage>
        <taxon>Eukaryota</taxon>
        <taxon>Viridiplantae</taxon>
        <taxon>Streptophyta</taxon>
        <taxon>Embryophyta</taxon>
        <taxon>Tracheophyta</taxon>
        <taxon>Spermatophyta</taxon>
        <taxon>Magnoliopsida</taxon>
        <taxon>eudicotyledons</taxon>
        <taxon>Gunneridae</taxon>
        <taxon>Pentapetalae</taxon>
        <taxon>asterids</taxon>
        <taxon>lamiids</taxon>
        <taxon>Lamiales</taxon>
        <taxon>Lentibulariaceae</taxon>
        <taxon>Genlisea</taxon>
    </lineage>
</organism>
<dbReference type="EMBL" id="AUSU01003316">
    <property type="protein sequence ID" value="EPS67073.1"/>
    <property type="molecule type" value="Genomic_DNA"/>
</dbReference>
<evidence type="ECO:0000256" key="1">
    <source>
        <dbReference type="ARBA" id="ARBA00004123"/>
    </source>
</evidence>
<dbReference type="GO" id="GO:0000977">
    <property type="term" value="F:RNA polymerase II transcription regulatory region sequence-specific DNA binding"/>
    <property type="evidence" value="ECO:0007669"/>
    <property type="project" value="TreeGrafter"/>
</dbReference>
<dbReference type="GO" id="GO:0003682">
    <property type="term" value="F:chromatin binding"/>
    <property type="evidence" value="ECO:0007669"/>
    <property type="project" value="TreeGrafter"/>
</dbReference>
<keyword evidence="2" id="KW-0539">Nucleus</keyword>
<dbReference type="PANTHER" id="PTHR47025">
    <property type="entry name" value="AUTOIMMUNE REGULATOR"/>
    <property type="match status" value="1"/>
</dbReference>
<sequence>MKPELGSEIECSGPSKGSDEQQPDPARDNLDDSDWLDRCYTSRVRESEAKGFAVYTRKKRLKSAEVGATVCFEKKNQSDSRVLVTGAAEAGAVVGRDDVAGNVGGVPVSQEAASAVGRDEGDEHMIDVEIMEEPIVVSNGARRLTFSIFRAEEANMNDFDSEDLRDAVILEADDLLSEQLTVFGSPEARKMAMKMSRKIMFKERPTTVRELFETGLLEGYPVFYNGGKRGFPLRGTIKESGILCSCSLCQGMRVVPPCQFEIHACRSYRRASQYICLENGKSLLDVVKECRKSSIKSLEETLQDFVGPMPVKESVICHNCGGPFLATSSSKIELLCDSCMIELNSDFDVEYAKPR</sequence>
<dbReference type="InterPro" id="IPR032308">
    <property type="entry name" value="TDBD"/>
</dbReference>
<accession>S8DV82</accession>
<dbReference type="Pfam" id="PF16135">
    <property type="entry name" value="TDBD"/>
    <property type="match status" value="1"/>
</dbReference>
<comment type="caution">
    <text evidence="5">The sequence shown here is derived from an EMBL/GenBank/DDBJ whole genome shotgun (WGS) entry which is preliminary data.</text>
</comment>
<evidence type="ECO:0000256" key="2">
    <source>
        <dbReference type="ARBA" id="ARBA00023242"/>
    </source>
</evidence>
<evidence type="ECO:0000259" key="4">
    <source>
        <dbReference type="Pfam" id="PF16135"/>
    </source>
</evidence>
<proteinExistence type="predicted"/>
<dbReference type="AlphaFoldDB" id="S8DV82"/>
<evidence type="ECO:0000313" key="5">
    <source>
        <dbReference type="EMBL" id="EPS67073.1"/>
    </source>
</evidence>
<dbReference type="GO" id="GO:0005634">
    <property type="term" value="C:nucleus"/>
    <property type="evidence" value="ECO:0007669"/>
    <property type="project" value="UniProtKB-SubCell"/>
</dbReference>
<dbReference type="OrthoDB" id="1903104at2759"/>
<dbReference type="GO" id="GO:0045944">
    <property type="term" value="P:positive regulation of transcription by RNA polymerase II"/>
    <property type="evidence" value="ECO:0007669"/>
    <property type="project" value="TreeGrafter"/>
</dbReference>
<feature type="domain" description="Tify" evidence="4">
    <location>
        <begin position="235"/>
        <end position="290"/>
    </location>
</feature>
<keyword evidence="6" id="KW-1185">Reference proteome</keyword>
<name>S8DV82_9LAMI</name>
<reference evidence="5 6" key="1">
    <citation type="journal article" date="2013" name="BMC Genomics">
        <title>The miniature genome of a carnivorous plant Genlisea aurea contains a low number of genes and short non-coding sequences.</title>
        <authorList>
            <person name="Leushkin E.V."/>
            <person name="Sutormin R.A."/>
            <person name="Nabieva E.R."/>
            <person name="Penin A.A."/>
            <person name="Kondrashov A.S."/>
            <person name="Logacheva M.D."/>
        </authorList>
    </citation>
    <scope>NUCLEOTIDE SEQUENCE [LARGE SCALE GENOMIC DNA]</scope>
</reference>
<evidence type="ECO:0000313" key="6">
    <source>
        <dbReference type="Proteomes" id="UP000015453"/>
    </source>
</evidence>
<gene>
    <name evidence="5" type="ORF">M569_07705</name>
</gene>
<feature type="region of interest" description="Disordered" evidence="3">
    <location>
        <begin position="1"/>
        <end position="34"/>
    </location>
</feature>